<feature type="compositionally biased region" description="Polar residues" evidence="2">
    <location>
        <begin position="709"/>
        <end position="719"/>
    </location>
</feature>
<organism evidence="3 4">
    <name type="scientific">Danaus chrysippus</name>
    <name type="common">African queen</name>
    <dbReference type="NCBI Taxonomy" id="151541"/>
    <lineage>
        <taxon>Eukaryota</taxon>
        <taxon>Metazoa</taxon>
        <taxon>Ecdysozoa</taxon>
        <taxon>Arthropoda</taxon>
        <taxon>Hexapoda</taxon>
        <taxon>Insecta</taxon>
        <taxon>Pterygota</taxon>
        <taxon>Neoptera</taxon>
        <taxon>Endopterygota</taxon>
        <taxon>Lepidoptera</taxon>
        <taxon>Glossata</taxon>
        <taxon>Ditrysia</taxon>
        <taxon>Papilionoidea</taxon>
        <taxon>Nymphalidae</taxon>
        <taxon>Danainae</taxon>
        <taxon>Danaini</taxon>
        <taxon>Danaina</taxon>
        <taxon>Danaus</taxon>
        <taxon>Anosia</taxon>
    </lineage>
</organism>
<evidence type="ECO:0000313" key="4">
    <source>
        <dbReference type="Proteomes" id="UP000789524"/>
    </source>
</evidence>
<name>A0A8J2QT45_9NEOP</name>
<dbReference type="EMBL" id="CAKASE010000066">
    <property type="protein sequence ID" value="CAG9570976.1"/>
    <property type="molecule type" value="Genomic_DNA"/>
</dbReference>
<feature type="compositionally biased region" description="Basic and acidic residues" evidence="2">
    <location>
        <begin position="735"/>
        <end position="747"/>
    </location>
</feature>
<sequence>MDVSKILRTVNNLNDYIVATQEVINKPSNSKIQFNMSTVLSLKKIRSLEIEKIQSKHATLSNILVQDLIECLLDLATSTQPSIHQRQKILRCINTVCAESSREIRFALRKKLGHYFVKLSTILSSCGDIRVQFSILETLLRWLIPRHDLALRKEAAVLWFPDEMYDDSTRCIFLERPWQNFCKEPSRDYYLDVNSSTKCVSLIVEPSLSDILGKSESDALVISRENTVFIKMYSESNQVLISARVLDPQLLYPSRAVKDNQVQALISSRSIIKLDKALRKIFDEKYELLIDLQKSLPNSPDEKKQQNVGEMRLSNSVNTNRLTRSGYIARTKHPDSWKSPSSASTSSLAMLRDKLTAFPSYKYDKEPVTVCALPQLSRVTEISEEDKCSVNTDSTYKLRTYGVRNKGHNEIITEQDSICTSPRRDDSSVSCLLVATLGSNESVINDTLERLPKDREIHTDNIVQLLAVEAVEGNKTDCGVVNFGKNDDFNTNIIEGSQQNDINVNISTKGIINSVVDETILNAKDKMPFEDKLDEIGRDKQTYDVDTVEDFFSQHCVENRNGELLISPSLAKKINETSSESSFDFDVDGNMMDGSQHYMFNFDDTEVVECLNDIVDKVCEDLDKCTEYLRSEIENFNVNDEINEAGNEPLREINENVRTYSRQNVRRLKLQYTKKNTANTKKQNKLITEPIKRMTTIVERESEIEKSVLNKSPESNNDPSDVDKPLTTRKRKLYSPKDERKVNEKSGVHISETEDDHSMLTAPPKVDSTPKTVPPSYKNIQKNRRSSARKLRSGRGKELSPKTQKLNAIFDNLKRKDDGGEKIKLADKKKSRRKFDVYNFSSDSDDEDFRRKIDIKKKNRSSTTRSEVVTRSTRSRKSKRNNNNNTQKKIDSTSQTNKRKARQKAIKEKRTPQKKHIPEQKDEIVDEGMREVIVVLNTSLRAEERRDSIHEEVEPNINKKPEMEVMEDTYTNNRTTRRRKNLSLKVKGDETCDKDQLATCDKDQLATCDLDQSVKSSSLPGLIIETVDAQVHKDADDSITVTMLEKYKNIYENEQLPDVSEINTTHNLLSDLEHVSYDPVLNMTEELETKQKSKKRSPSDDVDRNITKRSKSSEIQVINISELSEKTDKSILTLGKSPITGHGDLNESPPHLTLLKEQVEPRGLDTQDLNQSMKNYFDRLTREIYEESNALNTKLREDIHNILEQSPLKLNKSVQSPTVSIKRLSPKEISKWLPTKYNSVFGSNQSSEIDSPVRITRSHTRSLQPKNSSQTNTIKSKIVTRKSVISPIKMFGDTTKEKSVTSEQDEYLDHIKKLMTRNISKTAISTTESRCNPRIIRKNDKTPTASTINDSEKKSPIFELSNKGRGNRYDSVSGTISSVSDWLNRNERMKLNKAESADLPFKDNLEHILEKLDTSLNEIHDQTSRRFVSMFVDAQKHLTELKEKRRRLYKETAVSVITEIVAVMDKKFADLERRSQDLDEEFISGLKEKAGDLMSEDCKQKRLMVKMMKEDVQAVLDHIN</sequence>
<keyword evidence="1" id="KW-0175">Coiled coil</keyword>
<feature type="compositionally biased region" description="Low complexity" evidence="2">
    <location>
        <begin position="861"/>
        <end position="872"/>
    </location>
</feature>
<evidence type="ECO:0000256" key="1">
    <source>
        <dbReference type="SAM" id="Coils"/>
    </source>
</evidence>
<protein>
    <submittedName>
        <fullName evidence="3">(African queen) hypothetical protein</fullName>
    </submittedName>
</protein>
<evidence type="ECO:0000313" key="3">
    <source>
        <dbReference type="EMBL" id="CAG9570976.1"/>
    </source>
</evidence>
<proteinExistence type="predicted"/>
<feature type="coiled-coil region" evidence="1">
    <location>
        <begin position="1402"/>
        <end position="1481"/>
    </location>
</feature>
<comment type="caution">
    <text evidence="3">The sequence shown here is derived from an EMBL/GenBank/DDBJ whole genome shotgun (WGS) entry which is preliminary data.</text>
</comment>
<feature type="compositionally biased region" description="Basic and acidic residues" evidence="2">
    <location>
        <begin position="1087"/>
        <end position="1106"/>
    </location>
</feature>
<evidence type="ECO:0000256" key="2">
    <source>
        <dbReference type="SAM" id="MobiDB-lite"/>
    </source>
</evidence>
<dbReference type="OrthoDB" id="7470475at2759"/>
<gene>
    <name evidence="3" type="ORF">DCHRY22_LOCUS9570</name>
</gene>
<accession>A0A8J2QT45</accession>
<feature type="compositionally biased region" description="Basic and acidic residues" evidence="2">
    <location>
        <begin position="905"/>
        <end position="921"/>
    </location>
</feature>
<dbReference type="Proteomes" id="UP000789524">
    <property type="component" value="Unassembled WGS sequence"/>
</dbReference>
<feature type="compositionally biased region" description="Basic residues" evidence="2">
    <location>
        <begin position="781"/>
        <end position="794"/>
    </location>
</feature>
<keyword evidence="4" id="KW-1185">Reference proteome</keyword>
<reference evidence="3" key="1">
    <citation type="submission" date="2021-09" db="EMBL/GenBank/DDBJ databases">
        <authorList>
            <person name="Martin H S."/>
        </authorList>
    </citation>
    <scope>NUCLEOTIDE SEQUENCE</scope>
</reference>
<feature type="region of interest" description="Disordered" evidence="2">
    <location>
        <begin position="857"/>
        <end position="921"/>
    </location>
</feature>
<feature type="region of interest" description="Disordered" evidence="2">
    <location>
        <begin position="706"/>
        <end position="806"/>
    </location>
</feature>
<feature type="region of interest" description="Disordered" evidence="2">
    <location>
        <begin position="1086"/>
        <end position="1108"/>
    </location>
</feature>